<accession>Q1JWL1</accession>
<dbReference type="Proteomes" id="UP000005695">
    <property type="component" value="Unassembled WGS sequence"/>
</dbReference>
<dbReference type="RefSeq" id="WP_006002376.1">
    <property type="nucleotide sequence ID" value="NZ_AAEW02000020.1"/>
</dbReference>
<dbReference type="EMBL" id="AAEW02000020">
    <property type="protein sequence ID" value="EAT14668.1"/>
    <property type="molecule type" value="Genomic_DNA"/>
</dbReference>
<gene>
    <name evidence="1" type="ORF">Dace_0632</name>
</gene>
<reference evidence="1" key="1">
    <citation type="submission" date="2006-05" db="EMBL/GenBank/DDBJ databases">
        <title>Annotation of the draft genome assembly of Desulfuromonas acetoxidans DSM 684.</title>
        <authorList>
            <consortium name="US DOE Joint Genome Institute (JGI-ORNL)"/>
            <person name="Larimer F."/>
            <person name="Land M."/>
            <person name="Hauser L."/>
        </authorList>
    </citation>
    <scope>NUCLEOTIDE SEQUENCE [LARGE SCALE GENOMIC DNA]</scope>
    <source>
        <strain evidence="1">DSM 684</strain>
    </source>
</reference>
<dbReference type="Pfam" id="PF04365">
    <property type="entry name" value="BrnT_toxin"/>
    <property type="match status" value="1"/>
</dbReference>
<keyword evidence="2" id="KW-1185">Reference proteome</keyword>
<comment type="caution">
    <text evidence="1">The sequence shown here is derived from an EMBL/GenBank/DDBJ whole genome shotgun (WGS) entry which is preliminary data.</text>
</comment>
<proteinExistence type="predicted"/>
<evidence type="ECO:0000313" key="1">
    <source>
        <dbReference type="EMBL" id="EAT14668.1"/>
    </source>
</evidence>
<evidence type="ECO:0008006" key="3">
    <source>
        <dbReference type="Google" id="ProtNLM"/>
    </source>
</evidence>
<protein>
    <recommendedName>
        <fullName evidence="3">Phage-Barnase-EndoU-ColicinE5/D-RelE like nuclease 3 domain-containing protein</fullName>
    </recommendedName>
</protein>
<dbReference type="AlphaFoldDB" id="Q1JWL1"/>
<dbReference type="InterPro" id="IPR038573">
    <property type="entry name" value="BrnT_sf"/>
</dbReference>
<dbReference type="Gene3D" id="3.10.450.530">
    <property type="entry name" value="Ribonuclease toxin, BrnT, of type II toxin-antitoxin system"/>
    <property type="match status" value="1"/>
</dbReference>
<reference evidence="1" key="2">
    <citation type="submission" date="2006-05" db="EMBL/GenBank/DDBJ databases">
        <title>Sequencing of the draft genome and assembly of Desulfuromonas acetoxidans DSM 684.</title>
        <authorList>
            <consortium name="US DOE Joint Genome Institute (JGI-PGF)"/>
            <person name="Copeland A."/>
            <person name="Lucas S."/>
            <person name="Lapidus A."/>
            <person name="Barry K."/>
            <person name="Detter J.C."/>
            <person name="Glavina del Rio T."/>
            <person name="Hammon N."/>
            <person name="Israni S."/>
            <person name="Dalin E."/>
            <person name="Tice H."/>
            <person name="Bruce D."/>
            <person name="Pitluck S."/>
            <person name="Richardson P."/>
        </authorList>
    </citation>
    <scope>NUCLEOTIDE SEQUENCE [LARGE SCALE GENOMIC DNA]</scope>
    <source>
        <strain evidence="1">DSM 684</strain>
    </source>
</reference>
<organism evidence="1 2">
    <name type="scientific">Desulfuromonas acetoxidans (strain DSM 684 / 11070)</name>
    <dbReference type="NCBI Taxonomy" id="281689"/>
    <lineage>
        <taxon>Bacteria</taxon>
        <taxon>Pseudomonadati</taxon>
        <taxon>Thermodesulfobacteriota</taxon>
        <taxon>Desulfuromonadia</taxon>
        <taxon>Desulfuromonadales</taxon>
        <taxon>Desulfuromonadaceae</taxon>
        <taxon>Desulfuromonas</taxon>
    </lineage>
</organism>
<dbReference type="InterPro" id="IPR007460">
    <property type="entry name" value="BrnT_toxin"/>
</dbReference>
<name>Q1JWL1_DESA6</name>
<dbReference type="OrthoDB" id="9802417at2"/>
<sequence>MSNFLWEEHDFRVIIGSTTIDFDPEKEEKNRKTHKYSLLSAVYFLERVILPVPQPPYISRVALSNKDEIRHEHMTVDSEGNVVFFVSTMREKETVRVISLRRASSEERKVFKYFTGFEEKKA</sequence>
<evidence type="ECO:0000313" key="2">
    <source>
        <dbReference type="Proteomes" id="UP000005695"/>
    </source>
</evidence>